<dbReference type="AlphaFoldDB" id="A0A7C8I018"/>
<dbReference type="PANTHER" id="PTHR38111">
    <property type="entry name" value="ZN(2)-C6 FUNGAL-TYPE DOMAIN-CONTAINING PROTEIN-RELATED"/>
    <property type="match status" value="1"/>
</dbReference>
<dbReference type="InterPro" id="IPR053178">
    <property type="entry name" value="Osmoadaptation_assoc"/>
</dbReference>
<keyword evidence="2" id="KW-1185">Reference proteome</keyword>
<protein>
    <recommendedName>
        <fullName evidence="3">Fungal-specific transcription factor domain-containing protein</fullName>
    </recommendedName>
</protein>
<name>A0A7C8I018_9PLEO</name>
<dbReference type="PANTHER" id="PTHR38111:SF2">
    <property type="entry name" value="FINGER DOMAIN PROTEIN, PUTATIVE (AFU_ORTHOLOGUE AFUA_1G01560)-RELATED"/>
    <property type="match status" value="1"/>
</dbReference>
<comment type="caution">
    <text evidence="1">The sequence shown here is derived from an EMBL/GenBank/DDBJ whole genome shotgun (WGS) entry which is preliminary data.</text>
</comment>
<dbReference type="Proteomes" id="UP000481861">
    <property type="component" value="Unassembled WGS sequence"/>
</dbReference>
<evidence type="ECO:0000313" key="2">
    <source>
        <dbReference type="Proteomes" id="UP000481861"/>
    </source>
</evidence>
<evidence type="ECO:0000313" key="1">
    <source>
        <dbReference type="EMBL" id="KAF2865246.1"/>
    </source>
</evidence>
<gene>
    <name evidence="1" type="ORF">BDV95DRAFT_260259</name>
</gene>
<dbReference type="OrthoDB" id="5126878at2759"/>
<dbReference type="EMBL" id="JAADJZ010000035">
    <property type="protein sequence ID" value="KAF2865246.1"/>
    <property type="molecule type" value="Genomic_DNA"/>
</dbReference>
<accession>A0A7C8I018</accession>
<evidence type="ECO:0008006" key="3">
    <source>
        <dbReference type="Google" id="ProtNLM"/>
    </source>
</evidence>
<proteinExistence type="predicted"/>
<dbReference type="InterPro" id="IPR021858">
    <property type="entry name" value="Fun_TF"/>
</dbReference>
<reference evidence="1 2" key="1">
    <citation type="submission" date="2020-01" db="EMBL/GenBank/DDBJ databases">
        <authorList>
            <consortium name="DOE Joint Genome Institute"/>
            <person name="Haridas S."/>
            <person name="Albert R."/>
            <person name="Binder M."/>
            <person name="Bloem J."/>
            <person name="Labutti K."/>
            <person name="Salamov A."/>
            <person name="Andreopoulos B."/>
            <person name="Baker S.E."/>
            <person name="Barry K."/>
            <person name="Bills G."/>
            <person name="Bluhm B.H."/>
            <person name="Cannon C."/>
            <person name="Castanera R."/>
            <person name="Culley D.E."/>
            <person name="Daum C."/>
            <person name="Ezra D."/>
            <person name="Gonzalez J.B."/>
            <person name="Henrissat B."/>
            <person name="Kuo A."/>
            <person name="Liang C."/>
            <person name="Lipzen A."/>
            <person name="Lutzoni F."/>
            <person name="Magnuson J."/>
            <person name="Mondo S."/>
            <person name="Nolan M."/>
            <person name="Ohm R."/>
            <person name="Pangilinan J."/>
            <person name="Park H.-J.H."/>
            <person name="Ramirez L."/>
            <person name="Alfaro M."/>
            <person name="Sun H."/>
            <person name="Tritt A."/>
            <person name="Yoshinaga Y."/>
            <person name="Zwiers L.-H.L."/>
            <person name="Turgeon B.G."/>
            <person name="Goodwin S.B."/>
            <person name="Spatafora J.W."/>
            <person name="Crous P.W."/>
            <person name="Grigoriev I.V."/>
        </authorList>
    </citation>
    <scope>NUCLEOTIDE SEQUENCE [LARGE SCALE GENOMIC DNA]</scope>
    <source>
        <strain evidence="1 2">CBS 611.86</strain>
    </source>
</reference>
<sequence>MACETVAFKNGPVGYTSDPGVDLLRKAILSLAVTFFGSQHRQTKIKNRGYEQYGEVLRQLNQHLTQPHLQTTNETIITVLTCMLLEIFMPSGPDNFIKHVRGIEALLELRGPPEVESKMAEALFYGLRVLSIIGALAQRKASIYAREDWKRIMGQRQDFSGVFRNQMFAILADCTVLMSKRTVLDEGGSPDQYISLLAETKGLLKRLEPLRDEWARTNEEQMAQCTLKLGKRYHIANSELATTYSLYNTTYMAIIAIIESLESSPHNISLRNTAAMRIVECLELKEDDRREGGPDTNTIGFVAIKLAWQALGGFSTPEGRKLARIVKTTTNNIYAVGGWEGAKPDASLTAGSISTHPVMWDDWTKPLLRTHLGPANASEGLADIAPYDVTDIGQKPQASMQVFDFGTLPFGSNYVTFHSPDTWRSSQPQ</sequence>
<dbReference type="Pfam" id="PF11951">
    <property type="entry name" value="Fungal_trans_2"/>
    <property type="match status" value="1"/>
</dbReference>
<organism evidence="1 2">
    <name type="scientific">Massariosphaeria phaeospora</name>
    <dbReference type="NCBI Taxonomy" id="100035"/>
    <lineage>
        <taxon>Eukaryota</taxon>
        <taxon>Fungi</taxon>
        <taxon>Dikarya</taxon>
        <taxon>Ascomycota</taxon>
        <taxon>Pezizomycotina</taxon>
        <taxon>Dothideomycetes</taxon>
        <taxon>Pleosporomycetidae</taxon>
        <taxon>Pleosporales</taxon>
        <taxon>Pleosporales incertae sedis</taxon>
        <taxon>Massariosphaeria</taxon>
    </lineage>
</organism>